<dbReference type="EMBL" id="GBXM01054940">
    <property type="protein sequence ID" value="JAH53637.1"/>
    <property type="molecule type" value="Transcribed_RNA"/>
</dbReference>
<evidence type="ECO:0000313" key="1">
    <source>
        <dbReference type="EMBL" id="JAH53637.1"/>
    </source>
</evidence>
<reference evidence="1" key="2">
    <citation type="journal article" date="2015" name="Fish Shellfish Immunol.">
        <title>Early steps in the European eel (Anguilla anguilla)-Vibrio vulnificus interaction in the gills: Role of the RtxA13 toxin.</title>
        <authorList>
            <person name="Callol A."/>
            <person name="Pajuelo D."/>
            <person name="Ebbesson L."/>
            <person name="Teles M."/>
            <person name="MacKenzie S."/>
            <person name="Amaro C."/>
        </authorList>
    </citation>
    <scope>NUCLEOTIDE SEQUENCE</scope>
</reference>
<accession>A0A0E9TJI0</accession>
<organism evidence="1">
    <name type="scientific">Anguilla anguilla</name>
    <name type="common">European freshwater eel</name>
    <name type="synonym">Muraena anguilla</name>
    <dbReference type="NCBI Taxonomy" id="7936"/>
    <lineage>
        <taxon>Eukaryota</taxon>
        <taxon>Metazoa</taxon>
        <taxon>Chordata</taxon>
        <taxon>Craniata</taxon>
        <taxon>Vertebrata</taxon>
        <taxon>Euteleostomi</taxon>
        <taxon>Actinopterygii</taxon>
        <taxon>Neopterygii</taxon>
        <taxon>Teleostei</taxon>
        <taxon>Anguilliformes</taxon>
        <taxon>Anguillidae</taxon>
        <taxon>Anguilla</taxon>
    </lineage>
</organism>
<proteinExistence type="predicted"/>
<dbReference type="AlphaFoldDB" id="A0A0E9TJI0"/>
<protein>
    <submittedName>
        <fullName evidence="1">Uncharacterized protein</fullName>
    </submittedName>
</protein>
<sequence length="42" mass="4824">MVAKLKVSNEAEKCYTSPQPFQYNGSNLSSMLQCHKSYFHIL</sequence>
<reference evidence="1" key="1">
    <citation type="submission" date="2014-11" db="EMBL/GenBank/DDBJ databases">
        <authorList>
            <person name="Amaro Gonzalez C."/>
        </authorList>
    </citation>
    <scope>NUCLEOTIDE SEQUENCE</scope>
</reference>
<name>A0A0E9TJI0_ANGAN</name>